<protein>
    <submittedName>
        <fullName evidence="1">Uncharacterized protein</fullName>
    </submittedName>
</protein>
<dbReference type="InParanoid" id="A0A165FDF3"/>
<accession>A0A165FDF3</accession>
<gene>
    <name evidence="1" type="ORF">EXIGLDRAFT_722189</name>
</gene>
<dbReference type="AlphaFoldDB" id="A0A165FDF3"/>
<reference evidence="1 2" key="1">
    <citation type="journal article" date="2016" name="Mol. Biol. Evol.">
        <title>Comparative Genomics of Early-Diverging Mushroom-Forming Fungi Provides Insights into the Origins of Lignocellulose Decay Capabilities.</title>
        <authorList>
            <person name="Nagy L.G."/>
            <person name="Riley R."/>
            <person name="Tritt A."/>
            <person name="Adam C."/>
            <person name="Daum C."/>
            <person name="Floudas D."/>
            <person name="Sun H."/>
            <person name="Yadav J.S."/>
            <person name="Pangilinan J."/>
            <person name="Larsson K.H."/>
            <person name="Matsuura K."/>
            <person name="Barry K."/>
            <person name="Labutti K."/>
            <person name="Kuo R."/>
            <person name="Ohm R.A."/>
            <person name="Bhattacharya S.S."/>
            <person name="Shirouzu T."/>
            <person name="Yoshinaga Y."/>
            <person name="Martin F.M."/>
            <person name="Grigoriev I.V."/>
            <person name="Hibbett D.S."/>
        </authorList>
    </citation>
    <scope>NUCLEOTIDE SEQUENCE [LARGE SCALE GENOMIC DNA]</scope>
    <source>
        <strain evidence="1 2">HHB12029</strain>
    </source>
</reference>
<keyword evidence="2" id="KW-1185">Reference proteome</keyword>
<dbReference type="Proteomes" id="UP000077266">
    <property type="component" value="Unassembled WGS sequence"/>
</dbReference>
<evidence type="ECO:0000313" key="1">
    <source>
        <dbReference type="EMBL" id="KZV88812.1"/>
    </source>
</evidence>
<proteinExistence type="predicted"/>
<sequence length="159" mass="18522">MTEEVYAALAALNRERPRLCPLTQPFDANIKEHIDALEATKAVRAALHLLNDDLYAAHELVHPRPDYKPDRTSKLVHAIMHRREKNYLEAERYWKLVDHPLLEELYDDHGGPIALQRLMERVDGKRVGEVKRGPLEDVQFDELKRVARWAIDHMDSEQS</sequence>
<dbReference type="OrthoDB" id="2306919at2759"/>
<name>A0A165FDF3_EXIGL</name>
<dbReference type="EMBL" id="KV426089">
    <property type="protein sequence ID" value="KZV88812.1"/>
    <property type="molecule type" value="Genomic_DNA"/>
</dbReference>
<organism evidence="1 2">
    <name type="scientific">Exidia glandulosa HHB12029</name>
    <dbReference type="NCBI Taxonomy" id="1314781"/>
    <lineage>
        <taxon>Eukaryota</taxon>
        <taxon>Fungi</taxon>
        <taxon>Dikarya</taxon>
        <taxon>Basidiomycota</taxon>
        <taxon>Agaricomycotina</taxon>
        <taxon>Agaricomycetes</taxon>
        <taxon>Auriculariales</taxon>
        <taxon>Exidiaceae</taxon>
        <taxon>Exidia</taxon>
    </lineage>
</organism>
<evidence type="ECO:0000313" key="2">
    <source>
        <dbReference type="Proteomes" id="UP000077266"/>
    </source>
</evidence>